<reference evidence="1 2" key="1">
    <citation type="submission" date="2019-06" db="EMBL/GenBank/DDBJ databases">
        <title>Draft genomes of female and male turbot (Scophthalmus maximus).</title>
        <authorList>
            <person name="Xu H."/>
            <person name="Xu X.-W."/>
            <person name="Shao C."/>
            <person name="Chen S."/>
        </authorList>
    </citation>
    <scope>NUCLEOTIDE SEQUENCE [LARGE SCALE GENOMIC DNA]</scope>
    <source>
        <strain evidence="1">Ysfricsl-2016a</strain>
        <tissue evidence="1">Blood</tissue>
    </source>
</reference>
<organism evidence="1 2">
    <name type="scientific">Scophthalmus maximus</name>
    <name type="common">Turbot</name>
    <name type="synonym">Psetta maxima</name>
    <dbReference type="NCBI Taxonomy" id="52904"/>
    <lineage>
        <taxon>Eukaryota</taxon>
        <taxon>Metazoa</taxon>
        <taxon>Chordata</taxon>
        <taxon>Craniata</taxon>
        <taxon>Vertebrata</taxon>
        <taxon>Euteleostomi</taxon>
        <taxon>Actinopterygii</taxon>
        <taxon>Neopterygii</taxon>
        <taxon>Teleostei</taxon>
        <taxon>Neoteleostei</taxon>
        <taxon>Acanthomorphata</taxon>
        <taxon>Carangaria</taxon>
        <taxon>Pleuronectiformes</taxon>
        <taxon>Pleuronectoidei</taxon>
        <taxon>Scophthalmidae</taxon>
        <taxon>Scophthalmus</taxon>
    </lineage>
</organism>
<comment type="caution">
    <text evidence="1">The sequence shown here is derived from an EMBL/GenBank/DDBJ whole genome shotgun (WGS) entry which is preliminary data.</text>
</comment>
<evidence type="ECO:0000313" key="1">
    <source>
        <dbReference type="EMBL" id="KAF0029049.1"/>
    </source>
</evidence>
<name>A0A6A4S917_SCOMX</name>
<accession>A0A6A4S917</accession>
<dbReference type="Proteomes" id="UP000438429">
    <property type="component" value="Unassembled WGS sequence"/>
</dbReference>
<evidence type="ECO:0000313" key="2">
    <source>
        <dbReference type="Proteomes" id="UP000438429"/>
    </source>
</evidence>
<proteinExistence type="predicted"/>
<dbReference type="EMBL" id="VEVO01000016">
    <property type="protein sequence ID" value="KAF0029049.1"/>
    <property type="molecule type" value="Genomic_DNA"/>
</dbReference>
<dbReference type="AlphaFoldDB" id="A0A6A4S917"/>
<sequence>MSDMCLAPPLLPCALRSARSVAALRSSKRNSRGDRAQQRLPRCDFDDGAFGAVDERVCRGLLVKTSGAVELSGSLSLCQSDLFEKMKFLICAVAVALLAVRSAHGHYEGSSPPPLPLRSAERYLAPFPFDVSPCLVPFLKL</sequence>
<protein>
    <submittedName>
        <fullName evidence="1">Uncharacterized protein</fullName>
    </submittedName>
</protein>
<gene>
    <name evidence="1" type="ORF">F2P81_018154</name>
</gene>